<dbReference type="InterPro" id="IPR050772">
    <property type="entry name" value="Hydratase-Decarb/MhpD_sf"/>
</dbReference>
<keyword evidence="1" id="KW-0456">Lyase</keyword>
<accession>A0A285SRL7</accession>
<dbReference type="Pfam" id="PF01557">
    <property type="entry name" value="FAA_hydrolase"/>
    <property type="match status" value="1"/>
</dbReference>
<evidence type="ECO:0000313" key="4">
    <source>
        <dbReference type="Proteomes" id="UP000219331"/>
    </source>
</evidence>
<evidence type="ECO:0000313" key="3">
    <source>
        <dbReference type="EMBL" id="SOC10920.1"/>
    </source>
</evidence>
<evidence type="ECO:0000259" key="2">
    <source>
        <dbReference type="Pfam" id="PF01557"/>
    </source>
</evidence>
<dbReference type="GO" id="GO:0008684">
    <property type="term" value="F:2-oxopent-4-enoate hydratase activity"/>
    <property type="evidence" value="ECO:0007669"/>
    <property type="project" value="TreeGrafter"/>
</dbReference>
<keyword evidence="4" id="KW-1185">Reference proteome</keyword>
<protein>
    <submittedName>
        <fullName evidence="3">2-oxo-hept-3-ene-1,7-dioate hydratase</fullName>
    </submittedName>
</protein>
<evidence type="ECO:0000256" key="1">
    <source>
        <dbReference type="ARBA" id="ARBA00023239"/>
    </source>
</evidence>
<dbReference type="Proteomes" id="UP000219331">
    <property type="component" value="Unassembled WGS sequence"/>
</dbReference>
<organism evidence="3 4">
    <name type="scientific">Stappia indica</name>
    <dbReference type="NCBI Taxonomy" id="538381"/>
    <lineage>
        <taxon>Bacteria</taxon>
        <taxon>Pseudomonadati</taxon>
        <taxon>Pseudomonadota</taxon>
        <taxon>Alphaproteobacteria</taxon>
        <taxon>Hyphomicrobiales</taxon>
        <taxon>Stappiaceae</taxon>
        <taxon>Stappia</taxon>
    </lineage>
</organism>
<proteinExistence type="predicted"/>
<dbReference type="InterPro" id="IPR036663">
    <property type="entry name" value="Fumarylacetoacetase_C_sf"/>
</dbReference>
<gene>
    <name evidence="3" type="ORF">SAMN05421512_106308</name>
</gene>
<dbReference type="OrthoDB" id="9792137at2"/>
<dbReference type="InterPro" id="IPR011234">
    <property type="entry name" value="Fumarylacetoacetase-like_C"/>
</dbReference>
<dbReference type="PANTHER" id="PTHR30143">
    <property type="entry name" value="ACID HYDRATASE"/>
    <property type="match status" value="1"/>
</dbReference>
<name>A0A285SRL7_9HYPH</name>
<dbReference type="AlphaFoldDB" id="A0A285SRL7"/>
<dbReference type="RefSeq" id="WP_097175204.1">
    <property type="nucleotide sequence ID" value="NZ_OBML01000006.1"/>
</dbReference>
<dbReference type="SUPFAM" id="SSF56529">
    <property type="entry name" value="FAH"/>
    <property type="match status" value="1"/>
</dbReference>
<dbReference type="EMBL" id="OBML01000006">
    <property type="protein sequence ID" value="SOC10920.1"/>
    <property type="molecule type" value="Genomic_DNA"/>
</dbReference>
<dbReference type="GO" id="GO:0005737">
    <property type="term" value="C:cytoplasm"/>
    <property type="evidence" value="ECO:0007669"/>
    <property type="project" value="TreeGrafter"/>
</dbReference>
<reference evidence="3 4" key="1">
    <citation type="submission" date="2017-08" db="EMBL/GenBank/DDBJ databases">
        <authorList>
            <person name="de Groot N.N."/>
        </authorList>
    </citation>
    <scope>NUCLEOTIDE SEQUENCE [LARGE SCALE GENOMIC DNA]</scope>
    <source>
        <strain evidence="3 4">USBA 352</strain>
    </source>
</reference>
<sequence>MLTEAQRAEVVASLLESHHTKVQGKRPSEMFPQIQIEDSYAISSAVAEERVKAGRRIVGHKIGLTSKAMQASSKIDEPDYGYLFDDLVLSDGAKVPFDAFCVPRVEPELTFILKEPLKGPGVGLVDVLRATEWVVPSIEIIDARVTEPRRIYDTVADNGAAAGIVLGGRPVRPDAVDLRWVGAVFYRNSEIEETGLAAGVLGHPAMAIAWLANKVGPFGTTLEPGHLMLSGSFTRPVWAAKGDTLHADFGPLGSVAVQFV</sequence>
<dbReference type="PANTHER" id="PTHR30143:SF0">
    <property type="entry name" value="2-KETO-4-PENTENOATE HYDRATASE"/>
    <property type="match status" value="1"/>
</dbReference>
<dbReference type="Gene3D" id="3.90.850.10">
    <property type="entry name" value="Fumarylacetoacetase-like, C-terminal domain"/>
    <property type="match status" value="1"/>
</dbReference>
<feature type="domain" description="Fumarylacetoacetase-like C-terminal" evidence="2">
    <location>
        <begin position="71"/>
        <end position="258"/>
    </location>
</feature>